<organism evidence="1 2">
    <name type="scientific">Rhododendron molle</name>
    <name type="common">Chinese azalea</name>
    <name type="synonym">Azalea mollis</name>
    <dbReference type="NCBI Taxonomy" id="49168"/>
    <lineage>
        <taxon>Eukaryota</taxon>
        <taxon>Viridiplantae</taxon>
        <taxon>Streptophyta</taxon>
        <taxon>Embryophyta</taxon>
        <taxon>Tracheophyta</taxon>
        <taxon>Spermatophyta</taxon>
        <taxon>Magnoliopsida</taxon>
        <taxon>eudicotyledons</taxon>
        <taxon>Gunneridae</taxon>
        <taxon>Pentapetalae</taxon>
        <taxon>asterids</taxon>
        <taxon>Ericales</taxon>
        <taxon>Ericaceae</taxon>
        <taxon>Ericoideae</taxon>
        <taxon>Rhodoreae</taxon>
        <taxon>Rhododendron</taxon>
    </lineage>
</organism>
<keyword evidence="2" id="KW-1185">Reference proteome</keyword>
<dbReference type="Proteomes" id="UP001062846">
    <property type="component" value="Chromosome 10"/>
</dbReference>
<evidence type="ECO:0000313" key="1">
    <source>
        <dbReference type="EMBL" id="KAI8536953.1"/>
    </source>
</evidence>
<gene>
    <name evidence="1" type="ORF">RHMOL_Rhmol10G0297000</name>
</gene>
<dbReference type="EMBL" id="CM046397">
    <property type="protein sequence ID" value="KAI8536953.1"/>
    <property type="molecule type" value="Genomic_DNA"/>
</dbReference>
<name>A0ACC0M9F0_RHOML</name>
<evidence type="ECO:0000313" key="2">
    <source>
        <dbReference type="Proteomes" id="UP001062846"/>
    </source>
</evidence>
<proteinExistence type="predicted"/>
<comment type="caution">
    <text evidence="1">The sequence shown here is derived from an EMBL/GenBank/DDBJ whole genome shotgun (WGS) entry which is preliminary data.</text>
</comment>
<protein>
    <submittedName>
        <fullName evidence="1">Uncharacterized protein</fullName>
    </submittedName>
</protein>
<reference evidence="1" key="1">
    <citation type="submission" date="2022-02" db="EMBL/GenBank/DDBJ databases">
        <title>Plant Genome Project.</title>
        <authorList>
            <person name="Zhang R.-G."/>
        </authorList>
    </citation>
    <scope>NUCLEOTIDE SEQUENCE</scope>
    <source>
        <strain evidence="1">AT1</strain>
    </source>
</reference>
<accession>A0ACC0M9F0</accession>
<sequence>MSDMDPSKPWAWSWRISDPGVLPKFFRQTTEHGQCGCCSMVVASAACSAAYAIKTARPPLDLAIQELINKVPKYYWDEMTVNENDLCASAYTSTSFKYIKSYTKVKRGSLLVNVKGWRTKNLVNVKNVHNLQYSSLVLAYKWGVWGNENP</sequence>